<gene>
    <name evidence="2" type="ORF">LCGC14_0160750</name>
</gene>
<organism evidence="2">
    <name type="scientific">marine sediment metagenome</name>
    <dbReference type="NCBI Taxonomy" id="412755"/>
    <lineage>
        <taxon>unclassified sequences</taxon>
        <taxon>metagenomes</taxon>
        <taxon>ecological metagenomes</taxon>
    </lineage>
</organism>
<feature type="region of interest" description="Disordered" evidence="1">
    <location>
        <begin position="1"/>
        <end position="43"/>
    </location>
</feature>
<comment type="caution">
    <text evidence="2">The sequence shown here is derived from an EMBL/GenBank/DDBJ whole genome shotgun (WGS) entry which is preliminary data.</text>
</comment>
<dbReference type="EMBL" id="LAZR01000060">
    <property type="protein sequence ID" value="KKN97117.1"/>
    <property type="molecule type" value="Genomic_DNA"/>
</dbReference>
<proteinExistence type="predicted"/>
<reference evidence="2" key="1">
    <citation type="journal article" date="2015" name="Nature">
        <title>Complex archaea that bridge the gap between prokaryotes and eukaryotes.</title>
        <authorList>
            <person name="Spang A."/>
            <person name="Saw J.H."/>
            <person name="Jorgensen S.L."/>
            <person name="Zaremba-Niedzwiedzka K."/>
            <person name="Martijn J."/>
            <person name="Lind A.E."/>
            <person name="van Eijk R."/>
            <person name="Schleper C."/>
            <person name="Guy L."/>
            <person name="Ettema T.J."/>
        </authorList>
    </citation>
    <scope>NUCLEOTIDE SEQUENCE</scope>
</reference>
<accession>A0A0F9VBG5</accession>
<dbReference type="AlphaFoldDB" id="A0A0F9VBG5"/>
<evidence type="ECO:0000313" key="2">
    <source>
        <dbReference type="EMBL" id="KKN97117.1"/>
    </source>
</evidence>
<protein>
    <submittedName>
        <fullName evidence="2">Uncharacterized protein</fullName>
    </submittedName>
</protein>
<sequence length="43" mass="5074">MKTMFYEEDFFDPLGQDEEGVGVPEEPSEEKTEEEEETEEETQ</sequence>
<name>A0A0F9VBG5_9ZZZZ</name>
<evidence type="ECO:0000256" key="1">
    <source>
        <dbReference type="SAM" id="MobiDB-lite"/>
    </source>
</evidence>